<feature type="transmembrane region" description="Helical" evidence="3">
    <location>
        <begin position="49"/>
        <end position="68"/>
    </location>
</feature>
<proteinExistence type="inferred from homology"/>
<comment type="caution">
    <text evidence="5">The sequence shown here is derived from an EMBL/GenBank/DDBJ whole genome shotgun (WGS) entry which is preliminary data.</text>
</comment>
<dbReference type="EMBL" id="JACSQN010000003">
    <property type="protein sequence ID" value="MBD7983769.1"/>
    <property type="molecule type" value="Genomic_DNA"/>
</dbReference>
<dbReference type="PANTHER" id="PTHR43390:SF1">
    <property type="entry name" value="CHLOROPLAST PROCESSING PEPTIDASE"/>
    <property type="match status" value="1"/>
</dbReference>
<evidence type="ECO:0000313" key="5">
    <source>
        <dbReference type="EMBL" id="MBD7983769.1"/>
    </source>
</evidence>
<dbReference type="Proteomes" id="UP000626786">
    <property type="component" value="Unassembled WGS sequence"/>
</dbReference>
<dbReference type="InterPro" id="IPR019533">
    <property type="entry name" value="Peptidase_S26"/>
</dbReference>
<dbReference type="Pfam" id="PF10502">
    <property type="entry name" value="Peptidase_S26"/>
    <property type="match status" value="1"/>
</dbReference>
<keyword evidence="3" id="KW-1133">Transmembrane helix</keyword>
<evidence type="ECO:0000256" key="1">
    <source>
        <dbReference type="ARBA" id="ARBA00004401"/>
    </source>
</evidence>
<dbReference type="InterPro" id="IPR000223">
    <property type="entry name" value="Pept_S26A_signal_pept_1"/>
</dbReference>
<evidence type="ECO:0000259" key="4">
    <source>
        <dbReference type="Pfam" id="PF10502"/>
    </source>
</evidence>
<keyword evidence="3" id="KW-0472">Membrane</keyword>
<reference evidence="5 6" key="1">
    <citation type="submission" date="2020-08" db="EMBL/GenBank/DDBJ databases">
        <title>A Genomic Blueprint of the Chicken Gut Microbiome.</title>
        <authorList>
            <person name="Gilroy R."/>
            <person name="Ravi A."/>
            <person name="Getino M."/>
            <person name="Pursley I."/>
            <person name="Horton D.L."/>
            <person name="Alikhan N.-F."/>
            <person name="Baker D."/>
            <person name="Gharbi K."/>
            <person name="Hall N."/>
            <person name="Watson M."/>
            <person name="Adriaenssens E.M."/>
            <person name="Foster-Nyarko E."/>
            <person name="Jarju S."/>
            <person name="Secka A."/>
            <person name="Antonio M."/>
            <person name="Oren A."/>
            <person name="Chaudhuri R."/>
            <person name="La Ragione R.M."/>
            <person name="Hildebrand F."/>
            <person name="Pallen M.J."/>
        </authorList>
    </citation>
    <scope>NUCLEOTIDE SEQUENCE [LARGE SCALE GENOMIC DNA]</scope>
    <source>
        <strain evidence="5 6">Sa2YVA2</strain>
    </source>
</reference>
<feature type="domain" description="Peptidase S26" evidence="4">
    <location>
        <begin position="244"/>
        <end position="379"/>
    </location>
</feature>
<gene>
    <name evidence="5" type="ORF">H9649_04185</name>
</gene>
<dbReference type="Gene3D" id="2.10.109.10">
    <property type="entry name" value="Umud Fragment, subunit A"/>
    <property type="match status" value="1"/>
</dbReference>
<sequence length="384" mass="43319">MKRLSDEDMEQGFENLKNAFQPTPVQKEKARRLLFQQQPFKRKFHMKSLLPSIVSLIVLFSVGIGLYINIGESGTTNVTTSWDGMLLEQTSQTSPTRYVLSFNGTSLTIEDNFLGSSFMSGKVDKEAYLRSYKIKEPLLTPGTYENYTIEQNGDTFTIKVNGTQGFTYSLEKFGPRRLRGEDGVEFSTRTYLDNPEVITDDITPERLEIAPQNEHTFLIEWGSDSMDRGNHDFESHEHGHLVASTDFNEVKRGQAVYYHMPSSVIAKNPAVPEMYIGRVVGLPGETVEIKGGQVFIDGKMLDTFYGKATTRGFGEEEYFEVTPSSAIADEQATRAYFNMDMPAENVEVNTVFILVDQWWRGYDSREYGPLPIGEIEGVITGTAE</sequence>
<evidence type="ECO:0000256" key="3">
    <source>
        <dbReference type="SAM" id="Phobius"/>
    </source>
</evidence>
<accession>A0ABR8U6W4</accession>
<protein>
    <recommendedName>
        <fullName evidence="4">Peptidase S26 domain-containing protein</fullName>
    </recommendedName>
</protein>
<organism evidence="5 6">
    <name type="scientific">Sporosarcina quadrami</name>
    <dbReference type="NCBI Taxonomy" id="2762234"/>
    <lineage>
        <taxon>Bacteria</taxon>
        <taxon>Bacillati</taxon>
        <taxon>Bacillota</taxon>
        <taxon>Bacilli</taxon>
        <taxon>Bacillales</taxon>
        <taxon>Caryophanaceae</taxon>
        <taxon>Sporosarcina</taxon>
    </lineage>
</organism>
<evidence type="ECO:0000313" key="6">
    <source>
        <dbReference type="Proteomes" id="UP000626786"/>
    </source>
</evidence>
<comment type="subcellular location">
    <subcellularLocation>
        <location evidence="1">Cell membrane</location>
        <topology evidence="1">Single-pass type II membrane protein</topology>
    </subcellularLocation>
</comment>
<keyword evidence="6" id="KW-1185">Reference proteome</keyword>
<dbReference type="InterPro" id="IPR036286">
    <property type="entry name" value="LexA/Signal_pep-like_sf"/>
</dbReference>
<evidence type="ECO:0000256" key="2">
    <source>
        <dbReference type="ARBA" id="ARBA00009370"/>
    </source>
</evidence>
<name>A0ABR8U6W4_9BACL</name>
<comment type="similarity">
    <text evidence="2">Belongs to the peptidase S26 family.</text>
</comment>
<dbReference type="SUPFAM" id="SSF51306">
    <property type="entry name" value="LexA/Signal peptidase"/>
    <property type="match status" value="1"/>
</dbReference>
<dbReference type="PANTHER" id="PTHR43390">
    <property type="entry name" value="SIGNAL PEPTIDASE I"/>
    <property type="match status" value="1"/>
</dbReference>
<keyword evidence="3" id="KW-0812">Transmembrane</keyword>
<dbReference type="RefSeq" id="WP_191693465.1">
    <property type="nucleotide sequence ID" value="NZ_JACSQN010000003.1"/>
</dbReference>